<organism evidence="1 2">
    <name type="scientific">Melia azedarach</name>
    <name type="common">Chinaberry tree</name>
    <dbReference type="NCBI Taxonomy" id="155640"/>
    <lineage>
        <taxon>Eukaryota</taxon>
        <taxon>Viridiplantae</taxon>
        <taxon>Streptophyta</taxon>
        <taxon>Embryophyta</taxon>
        <taxon>Tracheophyta</taxon>
        <taxon>Spermatophyta</taxon>
        <taxon>Magnoliopsida</taxon>
        <taxon>eudicotyledons</taxon>
        <taxon>Gunneridae</taxon>
        <taxon>Pentapetalae</taxon>
        <taxon>rosids</taxon>
        <taxon>malvids</taxon>
        <taxon>Sapindales</taxon>
        <taxon>Meliaceae</taxon>
        <taxon>Melia</taxon>
    </lineage>
</organism>
<name>A0ACC1XYE2_MELAZ</name>
<evidence type="ECO:0000313" key="2">
    <source>
        <dbReference type="Proteomes" id="UP001164539"/>
    </source>
</evidence>
<proteinExistence type="predicted"/>
<accession>A0ACC1XYE2</accession>
<gene>
    <name evidence="1" type="ORF">OWV82_014077</name>
</gene>
<comment type="caution">
    <text evidence="1">The sequence shown here is derived from an EMBL/GenBank/DDBJ whole genome shotgun (WGS) entry which is preliminary data.</text>
</comment>
<reference evidence="1 2" key="1">
    <citation type="journal article" date="2023" name="Science">
        <title>Complex scaffold remodeling in plant triterpene biosynthesis.</title>
        <authorList>
            <person name="De La Pena R."/>
            <person name="Hodgson H."/>
            <person name="Liu J.C."/>
            <person name="Stephenson M.J."/>
            <person name="Martin A.C."/>
            <person name="Owen C."/>
            <person name="Harkess A."/>
            <person name="Leebens-Mack J."/>
            <person name="Jimenez L.E."/>
            <person name="Osbourn A."/>
            <person name="Sattely E.S."/>
        </authorList>
    </citation>
    <scope>NUCLEOTIDE SEQUENCE [LARGE SCALE GENOMIC DNA]</scope>
    <source>
        <strain evidence="2">cv. JPN11</strain>
        <tissue evidence="1">Leaf</tissue>
    </source>
</reference>
<dbReference type="EMBL" id="CM051400">
    <property type="protein sequence ID" value="KAJ4715759.1"/>
    <property type="molecule type" value="Genomic_DNA"/>
</dbReference>
<keyword evidence="2" id="KW-1185">Reference proteome</keyword>
<protein>
    <submittedName>
        <fullName evidence="1">Aquaporin NIP1-1 like</fullName>
    </submittedName>
</protein>
<evidence type="ECO:0000313" key="1">
    <source>
        <dbReference type="EMBL" id="KAJ4715759.1"/>
    </source>
</evidence>
<sequence>MADDDDHHHVSLPNNYLGCSPKPGQLPNDHHVVSTIEEGKVSTPSQASTVSNIPPLTITPTNAHKIIAELVGSYVIVFIGCGSWIMDEEHKLSIVGVAVAWGLVVMVMIYSLGHVSGGHFNPAVTIAFAACHKFPWRQVPGYLASQLAGSALAVLTLLIIFQDDEDKIKLTVTIYQPPTTPSEAFAWEFMLSFILMLTICGVATDNRAINELSGVTVGAAVLFSVLIAGNITRASMNPARSIGAALVSRKYNSIWLYMVAPVLGMTAATFMYDLLWLPLPQPQ</sequence>
<dbReference type="Proteomes" id="UP001164539">
    <property type="component" value="Chromosome 7"/>
</dbReference>